<evidence type="ECO:0000256" key="5">
    <source>
        <dbReference type="ARBA" id="ARBA00022989"/>
    </source>
</evidence>
<dbReference type="GO" id="GO:0000139">
    <property type="term" value="C:Golgi membrane"/>
    <property type="evidence" value="ECO:0007669"/>
    <property type="project" value="UniProtKB-SubCell"/>
</dbReference>
<evidence type="ECO:0000256" key="6">
    <source>
        <dbReference type="ARBA" id="ARBA00023034"/>
    </source>
</evidence>
<dbReference type="InterPro" id="IPR029044">
    <property type="entry name" value="Nucleotide-diphossugar_trans"/>
</dbReference>
<dbReference type="Gene3D" id="3.90.550.10">
    <property type="entry name" value="Spore Coat Polysaccharide Biosynthesis Protein SpsA, Chain A"/>
    <property type="match status" value="1"/>
</dbReference>
<keyword evidence="5 8" id="KW-1133">Transmembrane helix</keyword>
<dbReference type="EMBL" id="GBRH01175835">
    <property type="protein sequence ID" value="JAE22061.1"/>
    <property type="molecule type" value="Transcribed_RNA"/>
</dbReference>
<reference evidence="9" key="1">
    <citation type="submission" date="2014-09" db="EMBL/GenBank/DDBJ databases">
        <authorList>
            <person name="Magalhaes I.L.F."/>
            <person name="Oliveira U."/>
            <person name="Santos F.R."/>
            <person name="Vidigal T.H.D.A."/>
            <person name="Brescovit A.D."/>
            <person name="Santos A.J."/>
        </authorList>
    </citation>
    <scope>NUCLEOTIDE SEQUENCE</scope>
    <source>
        <tissue evidence="9">Shoot tissue taken approximately 20 cm above the soil surface</tissue>
    </source>
</reference>
<keyword evidence="7 8" id="KW-0472">Membrane</keyword>
<protein>
    <submittedName>
        <fullName evidence="9">CSLA1</fullName>
    </submittedName>
</protein>
<evidence type="ECO:0000256" key="4">
    <source>
        <dbReference type="ARBA" id="ARBA00022692"/>
    </source>
</evidence>
<dbReference type="GO" id="GO:0051753">
    <property type="term" value="F:mannan synthase activity"/>
    <property type="evidence" value="ECO:0007669"/>
    <property type="project" value="TreeGrafter"/>
</dbReference>
<sequence length="100" mass="11437">MSVLLFLERLYMAVVIAGVRLLRRRPERRYRCDPIPDDDPELGSATFPVVLVQIPMFNEREVYQLSIGAVCGLSWPSDRLVVQVLDDSTDPVIKVHAKRE</sequence>
<evidence type="ECO:0000313" key="9">
    <source>
        <dbReference type="EMBL" id="JAE22061.1"/>
    </source>
</evidence>
<accession>A0A0A9GHP2</accession>
<reference evidence="9" key="2">
    <citation type="journal article" date="2015" name="Data Brief">
        <title>Shoot transcriptome of the giant reed, Arundo donax.</title>
        <authorList>
            <person name="Barrero R.A."/>
            <person name="Guerrero F.D."/>
            <person name="Moolhuijzen P."/>
            <person name="Goolsby J.A."/>
            <person name="Tidwell J."/>
            <person name="Bellgard S.E."/>
            <person name="Bellgard M.I."/>
        </authorList>
    </citation>
    <scope>NUCLEOTIDE SEQUENCE</scope>
    <source>
        <tissue evidence="9">Shoot tissue taken approximately 20 cm above the soil surface</tissue>
    </source>
</reference>
<dbReference type="PANTHER" id="PTHR32044">
    <property type="entry name" value="GLUCOMANNAN 4-BETA-MANNOSYLTRANSFERASE 9"/>
    <property type="match status" value="1"/>
</dbReference>
<dbReference type="PANTHER" id="PTHR32044:SF75">
    <property type="entry name" value="GLUCOMANNAN 4-BETA-MANNOSYLTRANSFERASE 1"/>
    <property type="match status" value="1"/>
</dbReference>
<evidence type="ECO:0000256" key="8">
    <source>
        <dbReference type="SAM" id="Phobius"/>
    </source>
</evidence>
<comment type="subcellular location">
    <subcellularLocation>
        <location evidence="1">Golgi apparatus membrane</location>
    </subcellularLocation>
</comment>
<keyword evidence="3" id="KW-0808">Transferase</keyword>
<evidence type="ECO:0000256" key="2">
    <source>
        <dbReference type="ARBA" id="ARBA00022676"/>
    </source>
</evidence>
<keyword evidence="6" id="KW-0333">Golgi apparatus</keyword>
<feature type="transmembrane region" description="Helical" evidence="8">
    <location>
        <begin position="6"/>
        <end position="22"/>
    </location>
</feature>
<proteinExistence type="predicted"/>
<evidence type="ECO:0000256" key="7">
    <source>
        <dbReference type="ARBA" id="ARBA00023136"/>
    </source>
</evidence>
<name>A0A0A9GHP2_ARUDO</name>
<evidence type="ECO:0000256" key="3">
    <source>
        <dbReference type="ARBA" id="ARBA00022679"/>
    </source>
</evidence>
<evidence type="ECO:0000256" key="1">
    <source>
        <dbReference type="ARBA" id="ARBA00004394"/>
    </source>
</evidence>
<keyword evidence="2" id="KW-0328">Glycosyltransferase</keyword>
<keyword evidence="4 8" id="KW-0812">Transmembrane</keyword>
<dbReference type="AlphaFoldDB" id="A0A0A9GHP2"/>
<organism evidence="9">
    <name type="scientific">Arundo donax</name>
    <name type="common">Giant reed</name>
    <name type="synonym">Donax arundinaceus</name>
    <dbReference type="NCBI Taxonomy" id="35708"/>
    <lineage>
        <taxon>Eukaryota</taxon>
        <taxon>Viridiplantae</taxon>
        <taxon>Streptophyta</taxon>
        <taxon>Embryophyta</taxon>
        <taxon>Tracheophyta</taxon>
        <taxon>Spermatophyta</taxon>
        <taxon>Magnoliopsida</taxon>
        <taxon>Liliopsida</taxon>
        <taxon>Poales</taxon>
        <taxon>Poaceae</taxon>
        <taxon>PACMAD clade</taxon>
        <taxon>Arundinoideae</taxon>
        <taxon>Arundineae</taxon>
        <taxon>Arundo</taxon>
    </lineage>
</organism>